<sequence length="310" mass="33820">MRSFFAGASPEVSQAMRDAITSLLGSLPPLEFDARMTTTGDKLAALMLQLQMTGYMLRNAEYVMTLRRLLQLKTRSAAEYREAFARLDLDGSGYIEVGEVEELLRQVYKGDVPSVEISSFIALFDTDSDGRVSWEEFAHALGATEGATAPSNFLALPAPPEGITAPQPTLTGTVTVSLDDGTEVKMDANAYMDQLKSEAEALRRDLRNMEQKKAQTEATFSTSIAAYVSSLSESQLKALTSGISEDVVGAMRLLVKYLLRDPSGEGELGKDQEVTMEQAKLQTLCLYQLVLGYKLREAEATGEANESIGR</sequence>
<evidence type="ECO:0000256" key="2">
    <source>
        <dbReference type="SAM" id="Coils"/>
    </source>
</evidence>
<dbReference type="Proteomes" id="UP000037460">
    <property type="component" value="Unassembled WGS sequence"/>
</dbReference>
<evidence type="ECO:0000256" key="1">
    <source>
        <dbReference type="ARBA" id="ARBA00022837"/>
    </source>
</evidence>
<dbReference type="InterPro" id="IPR018247">
    <property type="entry name" value="EF_Hand_1_Ca_BS"/>
</dbReference>
<keyword evidence="5" id="KW-1185">Reference proteome</keyword>
<dbReference type="PANTHER" id="PTHR33598:SF4">
    <property type="entry name" value="OS02G0833400 PROTEIN"/>
    <property type="match status" value="1"/>
</dbReference>
<feature type="coiled-coil region" evidence="2">
    <location>
        <begin position="185"/>
        <end position="219"/>
    </location>
</feature>
<organism evidence="4 5">
    <name type="scientific">Chrysochromulina tobinii</name>
    <dbReference type="NCBI Taxonomy" id="1460289"/>
    <lineage>
        <taxon>Eukaryota</taxon>
        <taxon>Haptista</taxon>
        <taxon>Haptophyta</taxon>
        <taxon>Prymnesiophyceae</taxon>
        <taxon>Prymnesiales</taxon>
        <taxon>Chrysochromulinaceae</taxon>
        <taxon>Chrysochromulina</taxon>
    </lineage>
</organism>
<dbReference type="GO" id="GO:0005509">
    <property type="term" value="F:calcium ion binding"/>
    <property type="evidence" value="ECO:0007669"/>
    <property type="project" value="InterPro"/>
</dbReference>
<dbReference type="Pfam" id="PF05542">
    <property type="entry name" value="DUF760"/>
    <property type="match status" value="2"/>
</dbReference>
<proteinExistence type="predicted"/>
<comment type="caution">
    <text evidence="4">The sequence shown here is derived from an EMBL/GenBank/DDBJ whole genome shotgun (WGS) entry which is preliminary data.</text>
</comment>
<dbReference type="PANTHER" id="PTHR33598">
    <property type="entry name" value="OS02G0833400 PROTEIN"/>
    <property type="match status" value="1"/>
</dbReference>
<dbReference type="InterPro" id="IPR002048">
    <property type="entry name" value="EF_hand_dom"/>
</dbReference>
<dbReference type="InterPro" id="IPR011992">
    <property type="entry name" value="EF-hand-dom_pair"/>
</dbReference>
<reference evidence="5" key="1">
    <citation type="journal article" date="2015" name="PLoS Genet.">
        <title>Genome Sequence and Transcriptome Analyses of Chrysochromulina tobin: Metabolic Tools for Enhanced Algal Fitness in the Prominent Order Prymnesiales (Haptophyceae).</title>
        <authorList>
            <person name="Hovde B.T."/>
            <person name="Deodato C.R."/>
            <person name="Hunsperger H.M."/>
            <person name="Ryken S.A."/>
            <person name="Yost W."/>
            <person name="Jha R.K."/>
            <person name="Patterson J."/>
            <person name="Monnat R.J. Jr."/>
            <person name="Barlow S.B."/>
            <person name="Starkenburg S.R."/>
            <person name="Cattolico R.A."/>
        </authorList>
    </citation>
    <scope>NUCLEOTIDE SEQUENCE</scope>
    <source>
        <strain evidence="5">CCMP291</strain>
    </source>
</reference>
<dbReference type="PROSITE" id="PS50222">
    <property type="entry name" value="EF_HAND_2"/>
    <property type="match status" value="2"/>
</dbReference>
<dbReference type="PROSITE" id="PS00018">
    <property type="entry name" value="EF_HAND_1"/>
    <property type="match status" value="2"/>
</dbReference>
<dbReference type="CDD" id="cd00051">
    <property type="entry name" value="EFh"/>
    <property type="match status" value="1"/>
</dbReference>
<keyword evidence="1" id="KW-0106">Calcium</keyword>
<dbReference type="AlphaFoldDB" id="A0A0M0JG34"/>
<dbReference type="SUPFAM" id="SSF47473">
    <property type="entry name" value="EF-hand"/>
    <property type="match status" value="1"/>
</dbReference>
<dbReference type="Pfam" id="PF13499">
    <property type="entry name" value="EF-hand_7"/>
    <property type="match status" value="1"/>
</dbReference>
<dbReference type="InterPro" id="IPR008479">
    <property type="entry name" value="DUF760"/>
</dbReference>
<evidence type="ECO:0000313" key="5">
    <source>
        <dbReference type="Proteomes" id="UP000037460"/>
    </source>
</evidence>
<dbReference type="OrthoDB" id="191686at2759"/>
<dbReference type="EMBL" id="JWZX01002990">
    <property type="protein sequence ID" value="KOO25327.1"/>
    <property type="molecule type" value="Genomic_DNA"/>
</dbReference>
<gene>
    <name evidence="4" type="ORF">Ctob_010841</name>
</gene>
<feature type="domain" description="EF-hand" evidence="3">
    <location>
        <begin position="112"/>
        <end position="147"/>
    </location>
</feature>
<dbReference type="Gene3D" id="1.10.238.10">
    <property type="entry name" value="EF-hand"/>
    <property type="match status" value="1"/>
</dbReference>
<accession>A0A0M0JG34</accession>
<feature type="domain" description="EF-hand" evidence="3">
    <location>
        <begin position="75"/>
        <end position="110"/>
    </location>
</feature>
<evidence type="ECO:0000259" key="3">
    <source>
        <dbReference type="PROSITE" id="PS50222"/>
    </source>
</evidence>
<dbReference type="SMART" id="SM00054">
    <property type="entry name" value="EFh"/>
    <property type="match status" value="2"/>
</dbReference>
<keyword evidence="2" id="KW-0175">Coiled coil</keyword>
<protein>
    <recommendedName>
        <fullName evidence="3">EF-hand domain-containing protein</fullName>
    </recommendedName>
</protein>
<name>A0A0M0JG34_9EUKA</name>
<evidence type="ECO:0000313" key="4">
    <source>
        <dbReference type="EMBL" id="KOO25327.1"/>
    </source>
</evidence>